<accession>A0A242NA33</accession>
<feature type="transmembrane region" description="Helical" evidence="1">
    <location>
        <begin position="95"/>
        <end position="113"/>
    </location>
</feature>
<reference evidence="4 5" key="1">
    <citation type="submission" date="2017-03" db="EMBL/GenBank/DDBJ databases">
        <title>Genome analysis of strain PAMC 26510.</title>
        <authorList>
            <person name="Oh H.-M."/>
            <person name="Yang J.-A."/>
        </authorList>
    </citation>
    <scope>NUCLEOTIDE SEQUENCE [LARGE SCALE GENOMIC DNA]</scope>
    <source>
        <strain evidence="4 5">PAMC 26510</strain>
    </source>
</reference>
<dbReference type="Pfam" id="PF02517">
    <property type="entry name" value="Rce1-like"/>
    <property type="match status" value="1"/>
</dbReference>
<gene>
    <name evidence="4" type="ORF">PAMC26510_02720</name>
    <name evidence="3" type="ORF">PAMC26577_27420</name>
</gene>
<sequence length="143" mass="15978">MIPLALLATEVLPWPIGYLGDLFYPQKELGGPDLKSHGIVYLIFFVCVFAPLIETAFNQWGCITLLRNRLGAGPWLAVLLSAALFAGLHNYNWKYVLTTFPIGVVLGFVFVVEQTRRRRGFVVTSLVHSLRNGISLLLIFSPM</sequence>
<evidence type="ECO:0000313" key="3">
    <source>
        <dbReference type="EMBL" id="OTP70357.1"/>
    </source>
</evidence>
<proteinExistence type="predicted"/>
<dbReference type="InterPro" id="IPR003675">
    <property type="entry name" value="Rce1/LyrA-like_dom"/>
</dbReference>
<feature type="transmembrane region" description="Helical" evidence="1">
    <location>
        <begin position="69"/>
        <end position="89"/>
    </location>
</feature>
<dbReference type="EMBL" id="NBTZ01000109">
    <property type="protein sequence ID" value="OTP70357.1"/>
    <property type="molecule type" value="Genomic_DNA"/>
</dbReference>
<evidence type="ECO:0000313" key="4">
    <source>
        <dbReference type="EMBL" id="OTP80535.1"/>
    </source>
</evidence>
<protein>
    <recommendedName>
        <fullName evidence="2">CAAX prenyl protease 2/Lysostaphin resistance protein A-like domain-containing protein</fullName>
    </recommendedName>
</protein>
<evidence type="ECO:0000256" key="1">
    <source>
        <dbReference type="SAM" id="Phobius"/>
    </source>
</evidence>
<comment type="caution">
    <text evidence="4">The sequence shown here is derived from an EMBL/GenBank/DDBJ whole genome shotgun (WGS) entry which is preliminary data.</text>
</comment>
<dbReference type="Proteomes" id="UP000194546">
    <property type="component" value="Unassembled WGS sequence"/>
</dbReference>
<dbReference type="GO" id="GO:0004175">
    <property type="term" value="F:endopeptidase activity"/>
    <property type="evidence" value="ECO:0007669"/>
    <property type="project" value="UniProtKB-ARBA"/>
</dbReference>
<dbReference type="GO" id="GO:0080120">
    <property type="term" value="P:CAAX-box protein maturation"/>
    <property type="evidence" value="ECO:0007669"/>
    <property type="project" value="UniProtKB-ARBA"/>
</dbReference>
<feature type="domain" description="CAAX prenyl protease 2/Lysostaphin resistance protein A-like" evidence="2">
    <location>
        <begin position="39"/>
        <end position="133"/>
    </location>
</feature>
<dbReference type="Proteomes" id="UP000195221">
    <property type="component" value="Unassembled WGS sequence"/>
</dbReference>
<dbReference type="EMBL" id="NBTY01000006">
    <property type="protein sequence ID" value="OTP80535.1"/>
    <property type="molecule type" value="Genomic_DNA"/>
</dbReference>
<keyword evidence="1" id="KW-1133">Transmembrane helix</keyword>
<organism evidence="4 5">
    <name type="scientific">Caballeronia sordidicola</name>
    <name type="common">Burkholderia sordidicola</name>
    <dbReference type="NCBI Taxonomy" id="196367"/>
    <lineage>
        <taxon>Bacteria</taxon>
        <taxon>Pseudomonadati</taxon>
        <taxon>Pseudomonadota</taxon>
        <taxon>Betaproteobacteria</taxon>
        <taxon>Burkholderiales</taxon>
        <taxon>Burkholderiaceae</taxon>
        <taxon>Caballeronia</taxon>
    </lineage>
</organism>
<reference evidence="3 6" key="2">
    <citation type="submission" date="2017-03" db="EMBL/GenBank/DDBJ databases">
        <title>Genome analysis of strain PAMC 26577.</title>
        <authorList>
            <person name="Oh H.-M."/>
            <person name="Yang J.-A."/>
        </authorList>
    </citation>
    <scope>NUCLEOTIDE SEQUENCE [LARGE SCALE GENOMIC DNA]</scope>
    <source>
        <strain evidence="3 6">PAMC 26577</strain>
    </source>
</reference>
<evidence type="ECO:0000259" key="2">
    <source>
        <dbReference type="Pfam" id="PF02517"/>
    </source>
</evidence>
<evidence type="ECO:0000313" key="6">
    <source>
        <dbReference type="Proteomes" id="UP000195221"/>
    </source>
</evidence>
<dbReference type="AlphaFoldDB" id="A0A242NA33"/>
<keyword evidence="1" id="KW-0812">Transmembrane</keyword>
<feature type="transmembrane region" description="Helical" evidence="1">
    <location>
        <begin position="37"/>
        <end position="57"/>
    </location>
</feature>
<evidence type="ECO:0000313" key="5">
    <source>
        <dbReference type="Proteomes" id="UP000194546"/>
    </source>
</evidence>
<name>A0A242NA33_CABSO</name>
<keyword evidence="1" id="KW-0472">Membrane</keyword>